<name>A0A6A6C3R1_ZASCE</name>
<dbReference type="GeneID" id="54571668"/>
<feature type="disulfide bond" evidence="7">
    <location>
        <begin position="85"/>
        <end position="90"/>
    </location>
</feature>
<dbReference type="OrthoDB" id="157622at2759"/>
<keyword evidence="8" id="KW-0858">Xylan degradation</keyword>
<proteinExistence type="inferred from homology"/>
<keyword evidence="6 8" id="KW-0326">Glycosidase</keyword>
<evidence type="ECO:0000256" key="8">
    <source>
        <dbReference type="RuleBase" id="RU367111"/>
    </source>
</evidence>
<evidence type="ECO:0000256" key="4">
    <source>
        <dbReference type="ARBA" id="ARBA00022801"/>
    </source>
</evidence>
<comment type="catalytic activity">
    <reaction evidence="1 8">
        <text>Hydrolysis of terminal non-reducing alpha-L-arabinofuranoside residues in alpha-L-arabinosides.</text>
        <dbReference type="EC" id="3.2.1.55"/>
    </reaction>
</comment>
<dbReference type="GO" id="GO:0045490">
    <property type="term" value="P:pectin catabolic process"/>
    <property type="evidence" value="ECO:0007669"/>
    <property type="project" value="TreeGrafter"/>
</dbReference>
<dbReference type="Pfam" id="PF05270">
    <property type="entry name" value="AbfB"/>
    <property type="match status" value="1"/>
</dbReference>
<accession>A0A6A6C3R1</accession>
<dbReference type="RefSeq" id="XP_033662452.1">
    <property type="nucleotide sequence ID" value="XM_033818396.1"/>
</dbReference>
<keyword evidence="3 8" id="KW-0732">Signal</keyword>
<dbReference type="SUPFAM" id="SSF49899">
    <property type="entry name" value="Concanavalin A-like lectins/glucanases"/>
    <property type="match status" value="1"/>
</dbReference>
<feature type="signal peptide" evidence="8">
    <location>
        <begin position="1"/>
        <end position="22"/>
    </location>
</feature>
<protein>
    <recommendedName>
        <fullName evidence="8">Alpha-L-arabinofuranosidase</fullName>
        <ecNumber evidence="8">3.2.1.55</ecNumber>
    </recommendedName>
</protein>
<dbReference type="Proteomes" id="UP000799537">
    <property type="component" value="Unassembled WGS sequence"/>
</dbReference>
<keyword evidence="4 8" id="KW-0378">Hydrolase</keyword>
<comment type="similarity">
    <text evidence="2 8">Belongs to the glycosyl hydrolase 54 family.</text>
</comment>
<dbReference type="InterPro" id="IPR038964">
    <property type="entry name" value="ABFB"/>
</dbReference>
<evidence type="ECO:0000256" key="2">
    <source>
        <dbReference type="ARBA" id="ARBA00006963"/>
    </source>
</evidence>
<feature type="domain" description="Alpha-L-arabinofuranosidase B catalytic" evidence="10">
    <location>
        <begin position="24"/>
        <end position="325"/>
    </location>
</feature>
<dbReference type="GO" id="GO:0045493">
    <property type="term" value="P:xylan catabolic process"/>
    <property type="evidence" value="ECO:0007669"/>
    <property type="project" value="UniProtKB-KW"/>
</dbReference>
<dbReference type="UniPathway" id="UPA00667"/>
<evidence type="ECO:0000256" key="3">
    <source>
        <dbReference type="ARBA" id="ARBA00022729"/>
    </source>
</evidence>
<keyword evidence="8" id="KW-0624">Polysaccharide degradation</keyword>
<keyword evidence="12" id="KW-1185">Reference proteome</keyword>
<comment type="pathway">
    <text evidence="8">Glycan metabolism; L-arabinan degradation.</text>
</comment>
<keyword evidence="8" id="KW-0964">Secreted</keyword>
<feature type="disulfide bond" evidence="7">
    <location>
        <begin position="404"/>
        <end position="442"/>
    </location>
</feature>
<evidence type="ECO:0000259" key="9">
    <source>
        <dbReference type="Pfam" id="PF05270"/>
    </source>
</evidence>
<dbReference type="AlphaFoldDB" id="A0A6A6C3R1"/>
<dbReference type="CDD" id="cd23399">
    <property type="entry name" value="beta-trefoil_ABD_ABFB"/>
    <property type="match status" value="1"/>
</dbReference>
<dbReference type="EC" id="3.2.1.55" evidence="8"/>
<dbReference type="GO" id="GO:0046556">
    <property type="term" value="F:alpha-L-arabinofuranosidase activity"/>
    <property type="evidence" value="ECO:0007669"/>
    <property type="project" value="UniProtKB-UniRule"/>
</dbReference>
<keyword evidence="5" id="KW-0325">Glycoprotein</keyword>
<dbReference type="GO" id="GO:0031222">
    <property type="term" value="P:arabinan catabolic process"/>
    <property type="evidence" value="ECO:0007669"/>
    <property type="project" value="UniProtKB-UniRule"/>
</dbReference>
<dbReference type="InterPro" id="IPR036195">
    <property type="entry name" value="AbfB_ABD_sf"/>
</dbReference>
<gene>
    <name evidence="11" type="ORF">M409DRAFT_69667</name>
</gene>
<dbReference type="InterPro" id="IPR015289">
    <property type="entry name" value="A-L-arabinofuranosidase_B_cat"/>
</dbReference>
<evidence type="ECO:0000256" key="6">
    <source>
        <dbReference type="ARBA" id="ARBA00023295"/>
    </source>
</evidence>
<evidence type="ECO:0000313" key="11">
    <source>
        <dbReference type="EMBL" id="KAF2161563.1"/>
    </source>
</evidence>
<keyword evidence="7" id="KW-1015">Disulfide bond</keyword>
<evidence type="ECO:0000256" key="7">
    <source>
        <dbReference type="PIRSR" id="PIRSR638964-3"/>
    </source>
</evidence>
<dbReference type="PANTHER" id="PTHR39447">
    <property type="entry name" value="ALPHA-L-ARABINOFURANOSIDASE B"/>
    <property type="match status" value="1"/>
</dbReference>
<feature type="chain" id="PRO_5027153613" description="Alpha-L-arabinofuranosidase" evidence="8">
    <location>
        <begin position="23"/>
        <end position="501"/>
    </location>
</feature>
<dbReference type="InterPro" id="IPR007934">
    <property type="entry name" value="AbfB_ABD"/>
</dbReference>
<dbReference type="GO" id="GO:0005576">
    <property type="term" value="C:extracellular region"/>
    <property type="evidence" value="ECO:0007669"/>
    <property type="project" value="UniProtKB-SubCell"/>
</dbReference>
<comment type="subcellular location">
    <subcellularLocation>
        <location evidence="8">Secreted</location>
    </subcellularLocation>
</comment>
<reference evidence="11" key="1">
    <citation type="journal article" date="2020" name="Stud. Mycol.">
        <title>101 Dothideomycetes genomes: a test case for predicting lifestyles and emergence of pathogens.</title>
        <authorList>
            <person name="Haridas S."/>
            <person name="Albert R."/>
            <person name="Binder M."/>
            <person name="Bloem J."/>
            <person name="Labutti K."/>
            <person name="Salamov A."/>
            <person name="Andreopoulos B."/>
            <person name="Baker S."/>
            <person name="Barry K."/>
            <person name="Bills G."/>
            <person name="Bluhm B."/>
            <person name="Cannon C."/>
            <person name="Castanera R."/>
            <person name="Culley D."/>
            <person name="Daum C."/>
            <person name="Ezra D."/>
            <person name="Gonzalez J."/>
            <person name="Henrissat B."/>
            <person name="Kuo A."/>
            <person name="Liang C."/>
            <person name="Lipzen A."/>
            <person name="Lutzoni F."/>
            <person name="Magnuson J."/>
            <person name="Mondo S."/>
            <person name="Nolan M."/>
            <person name="Ohm R."/>
            <person name="Pangilinan J."/>
            <person name="Park H.-J."/>
            <person name="Ramirez L."/>
            <person name="Alfaro M."/>
            <person name="Sun H."/>
            <person name="Tritt A."/>
            <person name="Yoshinaga Y."/>
            <person name="Zwiers L.-H."/>
            <person name="Turgeon B."/>
            <person name="Goodwin S."/>
            <person name="Spatafora J."/>
            <person name="Crous P."/>
            <person name="Grigoriev I."/>
        </authorList>
    </citation>
    <scope>NUCLEOTIDE SEQUENCE</scope>
    <source>
        <strain evidence="11">ATCC 36951</strain>
    </source>
</reference>
<evidence type="ECO:0000256" key="1">
    <source>
        <dbReference type="ARBA" id="ARBA00001462"/>
    </source>
</evidence>
<dbReference type="Gene3D" id="2.60.120.200">
    <property type="match status" value="1"/>
</dbReference>
<keyword evidence="8" id="KW-0119">Carbohydrate metabolism</keyword>
<dbReference type="GO" id="GO:0046373">
    <property type="term" value="P:L-arabinose metabolic process"/>
    <property type="evidence" value="ECO:0007669"/>
    <property type="project" value="UniProtKB-UniRule"/>
</dbReference>
<evidence type="ECO:0000256" key="5">
    <source>
        <dbReference type="ARBA" id="ARBA00023180"/>
    </source>
</evidence>
<feature type="domain" description="Alpha-L-arabinofuranosidase B arabinose-binding" evidence="9">
    <location>
        <begin position="360"/>
        <end position="496"/>
    </location>
</feature>
<feature type="disulfide bond" evidence="7">
    <location>
        <begin position="181"/>
        <end position="182"/>
    </location>
</feature>
<evidence type="ECO:0000259" key="10">
    <source>
        <dbReference type="Pfam" id="PF09206"/>
    </source>
</evidence>
<dbReference type="Pfam" id="PF09206">
    <property type="entry name" value="ArabFuran-catal"/>
    <property type="match status" value="1"/>
</dbReference>
<evidence type="ECO:0000313" key="12">
    <source>
        <dbReference type="Proteomes" id="UP000799537"/>
    </source>
</evidence>
<dbReference type="SUPFAM" id="SSF110221">
    <property type="entry name" value="AbfB domain"/>
    <property type="match status" value="1"/>
</dbReference>
<dbReference type="EMBL" id="ML993618">
    <property type="protein sequence ID" value="KAF2161563.1"/>
    <property type="molecule type" value="Genomic_DNA"/>
</dbReference>
<sequence>MPSRLDLSLASGLVALASFAAAGPCDIYATGKTPCVAAFSTTRALYSNYNGNLYQVKRGSDNTTQIIKPLAAGGVANAGTQDTFCQSTTCLITIIYDQSGNGNNLQQAPGGGAGNGPAPGGYDNLAVATSAPVTVNGTKAYGVFIQPQTGYRQDKTKNIATYDQPEGMYAVLDGTHWNSDCCFDFGNVEVGANTDNGNVHMETLFLGGKVPYNGGYGDGSGPWIMSDMENGVFSGVNLGYNSEPTVNYRFTTAIMKGQHNQWALRGGNAVSGGLSIYYSGVRPSGGYLNMSKEGGIVLGGVLTSGYPLDNIEAYVQADIVQNAKYTTASQTSGAAVEPGSTVSLQTTSSGSTKRGIFSRATNSYISHALNDSTIITQQITSTSNTALKQSASWTVHSGLGNSACISFESVDVPGSFIRHSNAGLKISSDDGTKLMHEDATFCPQTGLNGQGNSIKSWSYPTKMVRVYQGKVYIADNGGPNPFDLLQGYNDDASFVVGDSWA</sequence>
<organism evidence="11 12">
    <name type="scientific">Zasmidium cellare ATCC 36951</name>
    <dbReference type="NCBI Taxonomy" id="1080233"/>
    <lineage>
        <taxon>Eukaryota</taxon>
        <taxon>Fungi</taxon>
        <taxon>Dikarya</taxon>
        <taxon>Ascomycota</taxon>
        <taxon>Pezizomycotina</taxon>
        <taxon>Dothideomycetes</taxon>
        <taxon>Dothideomycetidae</taxon>
        <taxon>Mycosphaerellales</taxon>
        <taxon>Mycosphaerellaceae</taxon>
        <taxon>Zasmidium</taxon>
    </lineage>
</organism>
<feature type="disulfide bond" evidence="7">
    <location>
        <begin position="25"/>
        <end position="35"/>
    </location>
</feature>
<dbReference type="Gene3D" id="2.80.10.50">
    <property type="match status" value="1"/>
</dbReference>
<dbReference type="PANTHER" id="PTHR39447:SF2">
    <property type="entry name" value="ALPHA-L-ARABINOFURANOSIDASE B"/>
    <property type="match status" value="1"/>
</dbReference>
<dbReference type="InterPro" id="IPR013320">
    <property type="entry name" value="ConA-like_dom_sf"/>
</dbReference>